<evidence type="ECO:0000256" key="3">
    <source>
        <dbReference type="SAM" id="SignalP"/>
    </source>
</evidence>
<feature type="signal peptide" evidence="3">
    <location>
        <begin position="1"/>
        <end position="23"/>
    </location>
</feature>
<evidence type="ECO:0000313" key="4">
    <source>
        <dbReference type="EMBL" id="RJF92326.1"/>
    </source>
</evidence>
<dbReference type="PANTHER" id="PTHR30006:SF25">
    <property type="entry name" value="PHOSPHOGLYCERATE TRANSPORT REGULATORY PROTEIN PGTC"/>
    <property type="match status" value="1"/>
</dbReference>
<evidence type="ECO:0000256" key="2">
    <source>
        <dbReference type="SAM" id="MobiDB-lite"/>
    </source>
</evidence>
<dbReference type="SUPFAM" id="SSF53850">
    <property type="entry name" value="Periplasmic binding protein-like II"/>
    <property type="match status" value="1"/>
</dbReference>
<organism evidence="4 5">
    <name type="scientific">Noviherbaspirillum saxi</name>
    <dbReference type="NCBI Taxonomy" id="2320863"/>
    <lineage>
        <taxon>Bacteria</taxon>
        <taxon>Pseudomonadati</taxon>
        <taxon>Pseudomonadota</taxon>
        <taxon>Betaproteobacteria</taxon>
        <taxon>Burkholderiales</taxon>
        <taxon>Oxalobacteraceae</taxon>
        <taxon>Noviherbaspirillum</taxon>
    </lineage>
</organism>
<dbReference type="Proteomes" id="UP000265955">
    <property type="component" value="Unassembled WGS sequence"/>
</dbReference>
<evidence type="ECO:0000256" key="1">
    <source>
        <dbReference type="ARBA" id="ARBA00022729"/>
    </source>
</evidence>
<dbReference type="OrthoDB" id="366726at2"/>
<name>A0A3A3FG24_9BURK</name>
<gene>
    <name evidence="4" type="ORF">D3871_27260</name>
</gene>
<keyword evidence="5" id="KW-1185">Reference proteome</keyword>
<dbReference type="PANTHER" id="PTHR30006">
    <property type="entry name" value="THIAMINE-BINDING PERIPLASMIC PROTEIN-RELATED"/>
    <property type="match status" value="1"/>
</dbReference>
<sequence length="440" mass="48203">MRKILVRTCISALMMFAATAAHSASVSIVTSFPKELTDVYKKAFEEAYPDTTVEFIGKSTGSAVGFVKNIPVGQRPDVFWASAPDVFELMARDHLLEKAPEVRNPAVPPKIGQYPMNDPDGLYYGQALSGYGIMWNKPYLQKNGLPKPAEWEDLTKAAYFGHVAMSSPSRSGTTHLTVETILQGEGWDYGWSQLLKIAGNCATITDRSFDVPDGVNKGKFGVGLVIDFFALSGKFSGNPVDFAYPTKTAVVPASIALVAGAKNPAAGKRFIAFALSRKGQELLLEPKISRIPVLPYGDLFDSVPGLYPNIFGVARRVKVRFDASLAEGRRELVLELFDQTISSLLPELQAVTKIIHEAEQRLDARPNERASLLLKRARQIAYMPVISEPATSPGQQTTKQGKIASEKALPASDRPWQAAARKNYMRAMDITMEAMTLISR</sequence>
<dbReference type="Pfam" id="PF13343">
    <property type="entry name" value="SBP_bac_6"/>
    <property type="match status" value="1"/>
</dbReference>
<proteinExistence type="predicted"/>
<dbReference type="RefSeq" id="WP_119772213.1">
    <property type="nucleotide sequence ID" value="NZ_QYUO01000003.1"/>
</dbReference>
<protein>
    <submittedName>
        <fullName evidence="4">Extracellular solute-binding protein</fullName>
    </submittedName>
</protein>
<dbReference type="Gene3D" id="3.40.190.10">
    <property type="entry name" value="Periplasmic binding protein-like II"/>
    <property type="match status" value="2"/>
</dbReference>
<feature type="compositionally biased region" description="Polar residues" evidence="2">
    <location>
        <begin position="389"/>
        <end position="400"/>
    </location>
</feature>
<dbReference type="AlphaFoldDB" id="A0A3A3FG24"/>
<reference evidence="5" key="1">
    <citation type="submission" date="2018-09" db="EMBL/GenBank/DDBJ databases">
        <authorList>
            <person name="Zhu H."/>
        </authorList>
    </citation>
    <scope>NUCLEOTIDE SEQUENCE [LARGE SCALE GENOMIC DNA]</scope>
    <source>
        <strain evidence="5">K1R23-30</strain>
    </source>
</reference>
<dbReference type="GO" id="GO:0030288">
    <property type="term" value="C:outer membrane-bounded periplasmic space"/>
    <property type="evidence" value="ECO:0007669"/>
    <property type="project" value="TreeGrafter"/>
</dbReference>
<evidence type="ECO:0000313" key="5">
    <source>
        <dbReference type="Proteomes" id="UP000265955"/>
    </source>
</evidence>
<keyword evidence="1 3" id="KW-0732">Signal</keyword>
<dbReference type="EMBL" id="QYUO01000003">
    <property type="protein sequence ID" value="RJF92326.1"/>
    <property type="molecule type" value="Genomic_DNA"/>
</dbReference>
<feature type="chain" id="PRO_5017362666" evidence="3">
    <location>
        <begin position="24"/>
        <end position="440"/>
    </location>
</feature>
<accession>A0A3A3FG24</accession>
<comment type="caution">
    <text evidence="4">The sequence shown here is derived from an EMBL/GenBank/DDBJ whole genome shotgun (WGS) entry which is preliminary data.</text>
</comment>
<feature type="region of interest" description="Disordered" evidence="2">
    <location>
        <begin position="388"/>
        <end position="408"/>
    </location>
</feature>